<feature type="domain" description="HTH luxR-type" evidence="4">
    <location>
        <begin position="17"/>
        <end position="83"/>
    </location>
</feature>
<dbReference type="SMART" id="SM00421">
    <property type="entry name" value="HTH_LUXR"/>
    <property type="match status" value="1"/>
</dbReference>
<dbReference type="PANTHER" id="PTHR44688:SF16">
    <property type="entry name" value="DNA-BINDING TRANSCRIPTIONAL ACTIVATOR DEVR_DOSR"/>
    <property type="match status" value="1"/>
</dbReference>
<dbReference type="InterPro" id="IPR036388">
    <property type="entry name" value="WH-like_DNA-bd_sf"/>
</dbReference>
<dbReference type="RefSeq" id="WP_183566474.1">
    <property type="nucleotide sequence ID" value="NZ_CBCSLB010000013.1"/>
</dbReference>
<protein>
    <submittedName>
        <fullName evidence="5">DNA-binding CsgD family transcriptional regulator</fullName>
    </submittedName>
</protein>
<dbReference type="CDD" id="cd06170">
    <property type="entry name" value="LuxR_C_like"/>
    <property type="match status" value="1"/>
</dbReference>
<keyword evidence="2 5" id="KW-0238">DNA-binding</keyword>
<dbReference type="PANTHER" id="PTHR44688">
    <property type="entry name" value="DNA-BINDING TRANSCRIPTIONAL ACTIVATOR DEVR_DOSR"/>
    <property type="match status" value="1"/>
</dbReference>
<keyword evidence="6" id="KW-1185">Reference proteome</keyword>
<keyword evidence="1" id="KW-0805">Transcription regulation</keyword>
<accession>A0A7W5GB29</accession>
<dbReference type="Proteomes" id="UP000518605">
    <property type="component" value="Unassembled WGS sequence"/>
</dbReference>
<comment type="caution">
    <text evidence="5">The sequence shown here is derived from an EMBL/GenBank/DDBJ whole genome shotgun (WGS) entry which is preliminary data.</text>
</comment>
<evidence type="ECO:0000313" key="6">
    <source>
        <dbReference type="Proteomes" id="UP000518605"/>
    </source>
</evidence>
<dbReference type="Gene3D" id="1.10.10.10">
    <property type="entry name" value="Winged helix-like DNA-binding domain superfamily/Winged helix DNA-binding domain"/>
    <property type="match status" value="1"/>
</dbReference>
<dbReference type="PROSITE" id="PS50043">
    <property type="entry name" value="HTH_LUXR_2"/>
    <property type="match status" value="1"/>
</dbReference>
<proteinExistence type="predicted"/>
<reference evidence="5 6" key="1">
    <citation type="submission" date="2020-08" db="EMBL/GenBank/DDBJ databases">
        <title>Genomic Encyclopedia of Type Strains, Phase III (KMG-III): the genomes of soil and plant-associated and newly described type strains.</title>
        <authorList>
            <person name="Whitman W."/>
        </authorList>
    </citation>
    <scope>NUCLEOTIDE SEQUENCE [LARGE SCALE GENOMIC DNA]</scope>
    <source>
        <strain evidence="5 6">CECT 8234</strain>
    </source>
</reference>
<sequence length="125" mass="14756">MENNIMNHPVPVQFFQMLKERYDLTKRELEVLQLLSVTGFSNRELAEQLHISEKTTKNHVSNLIEKLKASSSREVQAIVFRSMLLPQLYHKQRKTVYLHKPLFYRSSEDYTANFISSFPLTPSKR</sequence>
<gene>
    <name evidence="5" type="ORF">FHS16_004015</name>
</gene>
<evidence type="ECO:0000256" key="3">
    <source>
        <dbReference type="ARBA" id="ARBA00023163"/>
    </source>
</evidence>
<dbReference type="EMBL" id="JACHXW010000013">
    <property type="protein sequence ID" value="MBB3153939.1"/>
    <property type="molecule type" value="Genomic_DNA"/>
</dbReference>
<name>A0A7W5GB29_9BACL</name>
<dbReference type="GO" id="GO:0006355">
    <property type="term" value="P:regulation of DNA-templated transcription"/>
    <property type="evidence" value="ECO:0007669"/>
    <property type="project" value="InterPro"/>
</dbReference>
<dbReference type="InterPro" id="IPR000792">
    <property type="entry name" value="Tscrpt_reg_LuxR_C"/>
</dbReference>
<dbReference type="AlphaFoldDB" id="A0A7W5GB29"/>
<evidence type="ECO:0000256" key="1">
    <source>
        <dbReference type="ARBA" id="ARBA00023015"/>
    </source>
</evidence>
<dbReference type="InterPro" id="IPR016032">
    <property type="entry name" value="Sig_transdc_resp-reg_C-effctor"/>
</dbReference>
<dbReference type="Pfam" id="PF00196">
    <property type="entry name" value="GerE"/>
    <property type="match status" value="1"/>
</dbReference>
<evidence type="ECO:0000256" key="2">
    <source>
        <dbReference type="ARBA" id="ARBA00023125"/>
    </source>
</evidence>
<keyword evidence="3" id="KW-0804">Transcription</keyword>
<evidence type="ECO:0000313" key="5">
    <source>
        <dbReference type="EMBL" id="MBB3153939.1"/>
    </source>
</evidence>
<organism evidence="5 6">
    <name type="scientific">Paenibacillus endophyticus</name>
    <dbReference type="NCBI Taxonomy" id="1294268"/>
    <lineage>
        <taxon>Bacteria</taxon>
        <taxon>Bacillati</taxon>
        <taxon>Bacillota</taxon>
        <taxon>Bacilli</taxon>
        <taxon>Bacillales</taxon>
        <taxon>Paenibacillaceae</taxon>
        <taxon>Paenibacillus</taxon>
    </lineage>
</organism>
<dbReference type="SUPFAM" id="SSF46894">
    <property type="entry name" value="C-terminal effector domain of the bipartite response regulators"/>
    <property type="match status" value="1"/>
</dbReference>
<dbReference type="GO" id="GO:0003677">
    <property type="term" value="F:DNA binding"/>
    <property type="evidence" value="ECO:0007669"/>
    <property type="project" value="UniProtKB-KW"/>
</dbReference>
<evidence type="ECO:0000259" key="4">
    <source>
        <dbReference type="PROSITE" id="PS50043"/>
    </source>
</evidence>